<evidence type="ECO:0000313" key="3">
    <source>
        <dbReference type="Proteomes" id="UP000321574"/>
    </source>
</evidence>
<evidence type="ECO:0000313" key="2">
    <source>
        <dbReference type="EMBL" id="TXL66492.1"/>
    </source>
</evidence>
<gene>
    <name evidence="2" type="ORF">FHP05_03660</name>
</gene>
<proteinExistence type="predicted"/>
<keyword evidence="1" id="KW-1133">Transmembrane helix</keyword>
<dbReference type="AlphaFoldDB" id="A0A5C8NZK5"/>
<reference evidence="2 3" key="1">
    <citation type="submission" date="2019-06" db="EMBL/GenBank/DDBJ databases">
        <title>Cerasibacillus sp. nov., isolated from maize field.</title>
        <authorList>
            <person name="Lin S.-Y."/>
            <person name="Tsai C.-F."/>
            <person name="Young C.-C."/>
        </authorList>
    </citation>
    <scope>NUCLEOTIDE SEQUENCE [LARGE SCALE GENOMIC DNA]</scope>
    <source>
        <strain evidence="2 3">CC-CFT480</strain>
    </source>
</reference>
<feature type="transmembrane region" description="Helical" evidence="1">
    <location>
        <begin position="7"/>
        <end position="24"/>
    </location>
</feature>
<keyword evidence="1" id="KW-0812">Transmembrane</keyword>
<organism evidence="2 3">
    <name type="scientific">Cerasibacillus terrae</name>
    <dbReference type="NCBI Taxonomy" id="2498845"/>
    <lineage>
        <taxon>Bacteria</taxon>
        <taxon>Bacillati</taxon>
        <taxon>Bacillota</taxon>
        <taxon>Bacilli</taxon>
        <taxon>Bacillales</taxon>
        <taxon>Bacillaceae</taxon>
        <taxon>Cerasibacillus</taxon>
    </lineage>
</organism>
<feature type="transmembrane region" description="Helical" evidence="1">
    <location>
        <begin position="30"/>
        <end position="51"/>
    </location>
</feature>
<comment type="caution">
    <text evidence="2">The sequence shown here is derived from an EMBL/GenBank/DDBJ whole genome shotgun (WGS) entry which is preliminary data.</text>
</comment>
<dbReference type="EMBL" id="VDUW01000002">
    <property type="protein sequence ID" value="TXL66492.1"/>
    <property type="molecule type" value="Genomic_DNA"/>
</dbReference>
<accession>A0A5C8NZK5</accession>
<protein>
    <submittedName>
        <fullName evidence="2">Uncharacterized protein</fullName>
    </submittedName>
</protein>
<dbReference type="Proteomes" id="UP000321574">
    <property type="component" value="Unassembled WGS sequence"/>
</dbReference>
<keyword evidence="3" id="KW-1185">Reference proteome</keyword>
<keyword evidence="1" id="KW-0472">Membrane</keyword>
<dbReference type="RefSeq" id="WP_147665892.1">
    <property type="nucleotide sequence ID" value="NZ_VDUW01000002.1"/>
</dbReference>
<sequence length="61" mass="7380">MNRFRNLFAFILMLVIAVIVYFIANDFFLAFYSFAGLMMFYFGLKILLAYLNDKKKREQYD</sequence>
<name>A0A5C8NZK5_9BACI</name>
<evidence type="ECO:0000256" key="1">
    <source>
        <dbReference type="SAM" id="Phobius"/>
    </source>
</evidence>